<dbReference type="Gene3D" id="3.30.450.20">
    <property type="entry name" value="PAS domain"/>
    <property type="match status" value="1"/>
</dbReference>
<sequence length="256" mass="27817">MTDIEESSETSEQELGELVRQIAYLQEALTALSSGGVDAVVLGAPENEQVYTLTNADRPYRVIVERMGEGAVTVSESGVILFANPRLADFIGMERDRMIGRDITEYVDDDQQVALRGLLETVATETRRAELTIAATDGSHVPALVAATALDLDGVLVRCLVFTDLTLQKQVERQFAEEAAQAERQRVAREVNDTIVQGLVTAEMAFDLERYAEARSAIASTSARARRWIGELAVDHQVQPGTAVRDAPPGCEADAP</sequence>
<dbReference type="EMBL" id="FOQG01000004">
    <property type="protein sequence ID" value="SFI01462.1"/>
    <property type="molecule type" value="Genomic_DNA"/>
</dbReference>
<gene>
    <name evidence="2" type="ORF">SAMN05216561_10422</name>
</gene>
<dbReference type="InterPro" id="IPR000014">
    <property type="entry name" value="PAS"/>
</dbReference>
<dbReference type="AlphaFoldDB" id="A0A1I3ER86"/>
<evidence type="ECO:0000259" key="1">
    <source>
        <dbReference type="PROSITE" id="PS50112"/>
    </source>
</evidence>
<dbReference type="RefSeq" id="WP_091111295.1">
    <property type="nucleotide sequence ID" value="NZ_BKAF01000019.1"/>
</dbReference>
<dbReference type="SMART" id="SM00091">
    <property type="entry name" value="PAS"/>
    <property type="match status" value="1"/>
</dbReference>
<dbReference type="PROSITE" id="PS50112">
    <property type="entry name" value="PAS"/>
    <property type="match status" value="1"/>
</dbReference>
<organism evidence="2 3">
    <name type="scientific">Nocardioides psychrotolerans</name>
    <dbReference type="NCBI Taxonomy" id="1005945"/>
    <lineage>
        <taxon>Bacteria</taxon>
        <taxon>Bacillati</taxon>
        <taxon>Actinomycetota</taxon>
        <taxon>Actinomycetes</taxon>
        <taxon>Propionibacteriales</taxon>
        <taxon>Nocardioidaceae</taxon>
        <taxon>Nocardioides</taxon>
    </lineage>
</organism>
<keyword evidence="3" id="KW-1185">Reference proteome</keyword>
<dbReference type="InterPro" id="IPR035965">
    <property type="entry name" value="PAS-like_dom_sf"/>
</dbReference>
<dbReference type="CDD" id="cd00130">
    <property type="entry name" value="PAS"/>
    <property type="match status" value="1"/>
</dbReference>
<evidence type="ECO:0000313" key="2">
    <source>
        <dbReference type="EMBL" id="SFI01462.1"/>
    </source>
</evidence>
<dbReference type="Proteomes" id="UP000198649">
    <property type="component" value="Unassembled WGS sequence"/>
</dbReference>
<dbReference type="NCBIfam" id="TIGR00229">
    <property type="entry name" value="sensory_box"/>
    <property type="match status" value="1"/>
</dbReference>
<protein>
    <submittedName>
        <fullName evidence="2">PAS domain S-box-containing protein</fullName>
    </submittedName>
</protein>
<accession>A0A1I3ER86</accession>
<dbReference type="Gene3D" id="1.20.5.1930">
    <property type="match status" value="1"/>
</dbReference>
<dbReference type="OrthoDB" id="9770473at2"/>
<dbReference type="Pfam" id="PF13426">
    <property type="entry name" value="PAS_9"/>
    <property type="match status" value="1"/>
</dbReference>
<dbReference type="STRING" id="1005945.SAMN05216561_10422"/>
<dbReference type="SUPFAM" id="SSF55785">
    <property type="entry name" value="PYP-like sensor domain (PAS domain)"/>
    <property type="match status" value="1"/>
</dbReference>
<name>A0A1I3ER86_9ACTN</name>
<proteinExistence type="predicted"/>
<reference evidence="2 3" key="1">
    <citation type="submission" date="2016-10" db="EMBL/GenBank/DDBJ databases">
        <authorList>
            <person name="de Groot N.N."/>
        </authorList>
    </citation>
    <scope>NUCLEOTIDE SEQUENCE [LARGE SCALE GENOMIC DNA]</scope>
    <source>
        <strain evidence="2 3">CGMCC 1.11156</strain>
    </source>
</reference>
<feature type="domain" description="PAS" evidence="1">
    <location>
        <begin position="56"/>
        <end position="126"/>
    </location>
</feature>
<evidence type="ECO:0000313" key="3">
    <source>
        <dbReference type="Proteomes" id="UP000198649"/>
    </source>
</evidence>